<protein>
    <submittedName>
        <fullName evidence="2">Nitroreductase</fullName>
    </submittedName>
</protein>
<keyword evidence="3" id="KW-1185">Reference proteome</keyword>
<comment type="caution">
    <text evidence="2">The sequence shown here is derived from an EMBL/GenBank/DDBJ whole genome shotgun (WGS) entry which is preliminary data.</text>
</comment>
<dbReference type="PANTHER" id="PTHR43035">
    <property type="entry name" value="FATTY ACID REPRESSION MUTANT PROTEIN 2-RELATED"/>
    <property type="match status" value="1"/>
</dbReference>
<organism evidence="2 3">
    <name type="scientific">Paecilomyces lecythidis</name>
    <dbReference type="NCBI Taxonomy" id="3004212"/>
    <lineage>
        <taxon>Eukaryota</taxon>
        <taxon>Fungi</taxon>
        <taxon>Dikarya</taxon>
        <taxon>Ascomycota</taxon>
        <taxon>Pezizomycotina</taxon>
        <taxon>Eurotiomycetes</taxon>
        <taxon>Eurotiomycetidae</taxon>
        <taxon>Eurotiales</taxon>
        <taxon>Thermoascaceae</taxon>
        <taxon>Paecilomyces</taxon>
    </lineage>
</organism>
<feature type="domain" description="Nitroreductase" evidence="1">
    <location>
        <begin position="19"/>
        <end position="193"/>
    </location>
</feature>
<dbReference type="Pfam" id="PF00881">
    <property type="entry name" value="Nitroreductase"/>
    <property type="match status" value="1"/>
</dbReference>
<evidence type="ECO:0000313" key="2">
    <source>
        <dbReference type="EMBL" id="KAL1865815.1"/>
    </source>
</evidence>
<evidence type="ECO:0000259" key="1">
    <source>
        <dbReference type="Pfam" id="PF00881"/>
    </source>
</evidence>
<dbReference type="Proteomes" id="UP001583193">
    <property type="component" value="Unassembled WGS sequence"/>
</dbReference>
<dbReference type="InterPro" id="IPR033877">
    <property type="entry name" value="Frm2/Hbn1"/>
</dbReference>
<dbReference type="Gene3D" id="3.40.109.10">
    <property type="entry name" value="NADH Oxidase"/>
    <property type="match status" value="1"/>
</dbReference>
<dbReference type="PANTHER" id="PTHR43035:SF1">
    <property type="entry name" value="FATTY ACID REPRESSION MUTANT PROTEIN 2-RELATED"/>
    <property type="match status" value="1"/>
</dbReference>
<name>A0ABR3WQV1_9EURO</name>
<dbReference type="InterPro" id="IPR029479">
    <property type="entry name" value="Nitroreductase"/>
</dbReference>
<dbReference type="InterPro" id="IPR000415">
    <property type="entry name" value="Nitroreductase-like"/>
</dbReference>
<sequence>MGSHIAFKNPATATLLELVKSRRTYYNLKPESPVSDSVIEKILEDSVLHVPSSFNTQTTRVVLLLKREHEKLWNIALEIMEGLVAAGTIPKEAFEKSTKPKLEGFRNGYGTVLFFVDFESLAPIKEKFQIYADKFDPFAVESNGMSQYLVWVALEAEGFGANLQHYSPLIDSKVQEQWGIPASWKLDAQLVFGTPVGSPAEKTFAPLEDRLKVFGK</sequence>
<gene>
    <name evidence="2" type="primary">HBN1_3</name>
    <name evidence="2" type="ORF">Plec18167_009253</name>
</gene>
<accession>A0ABR3WQV1</accession>
<evidence type="ECO:0000313" key="3">
    <source>
        <dbReference type="Proteomes" id="UP001583193"/>
    </source>
</evidence>
<reference evidence="2 3" key="1">
    <citation type="journal article" date="2024" name="IMA Fungus">
        <title>IMA Genome - F19 : A genome assembly and annotation guide to empower mycologists, including annotated draft genome sequences of Ceratocystis pirilliformis, Diaporthe australafricana, Fusarium ophioides, Paecilomyces lecythidis, and Sporothrix stenoceras.</title>
        <authorList>
            <person name="Aylward J."/>
            <person name="Wilson A.M."/>
            <person name="Visagie C.M."/>
            <person name="Spraker J."/>
            <person name="Barnes I."/>
            <person name="Buitendag C."/>
            <person name="Ceriani C."/>
            <person name="Del Mar Angel L."/>
            <person name="du Plessis D."/>
            <person name="Fuchs T."/>
            <person name="Gasser K."/>
            <person name="Kramer D."/>
            <person name="Li W."/>
            <person name="Munsamy K."/>
            <person name="Piso A."/>
            <person name="Price J.L."/>
            <person name="Sonnekus B."/>
            <person name="Thomas C."/>
            <person name="van der Nest A."/>
            <person name="van Dijk A."/>
            <person name="van Heerden A."/>
            <person name="van Vuuren N."/>
            <person name="Yilmaz N."/>
            <person name="Duong T.A."/>
            <person name="van der Merwe N.A."/>
            <person name="Wingfield M.J."/>
            <person name="Wingfield B.D."/>
        </authorList>
    </citation>
    <scope>NUCLEOTIDE SEQUENCE [LARGE SCALE GENOMIC DNA]</scope>
    <source>
        <strain evidence="2 3">CMW 18167</strain>
    </source>
</reference>
<dbReference type="CDD" id="cd02140">
    <property type="entry name" value="Frm2-like"/>
    <property type="match status" value="1"/>
</dbReference>
<dbReference type="EMBL" id="JAVDPF010000056">
    <property type="protein sequence ID" value="KAL1865815.1"/>
    <property type="molecule type" value="Genomic_DNA"/>
</dbReference>
<dbReference type="SUPFAM" id="SSF55469">
    <property type="entry name" value="FMN-dependent nitroreductase-like"/>
    <property type="match status" value="1"/>
</dbReference>
<proteinExistence type="predicted"/>